<evidence type="ECO:0000313" key="4">
    <source>
        <dbReference type="EMBL" id="ABZ76949.1"/>
    </source>
</evidence>
<evidence type="ECO:0000256" key="1">
    <source>
        <dbReference type="ARBA" id="ARBA00006499"/>
    </source>
</evidence>
<dbReference type="Gene3D" id="3.40.50.1820">
    <property type="entry name" value="alpha/beta hydrolase"/>
    <property type="match status" value="1"/>
</dbReference>
<organism evidence="4 5">
    <name type="scientific">Shewanella halifaxensis (strain HAW-EB4)</name>
    <dbReference type="NCBI Taxonomy" id="458817"/>
    <lineage>
        <taxon>Bacteria</taxon>
        <taxon>Pseudomonadati</taxon>
        <taxon>Pseudomonadota</taxon>
        <taxon>Gammaproteobacteria</taxon>
        <taxon>Alteromonadales</taxon>
        <taxon>Shewanellaceae</taxon>
        <taxon>Shewanella</taxon>
    </lineage>
</organism>
<dbReference type="AlphaFoldDB" id="B0TJF3"/>
<keyword evidence="5" id="KW-1185">Reference proteome</keyword>
<evidence type="ECO:0000256" key="2">
    <source>
        <dbReference type="ARBA" id="ARBA00022801"/>
    </source>
</evidence>
<reference evidence="4" key="1">
    <citation type="submission" date="2008-01" db="EMBL/GenBank/DDBJ databases">
        <title>Complete sequence of Shewanella halifaxensis HAW-EB4.</title>
        <authorList>
            <consortium name="US DOE Joint Genome Institute"/>
            <person name="Copeland A."/>
            <person name="Lucas S."/>
            <person name="Lapidus A."/>
            <person name="Glavina del Rio T."/>
            <person name="Dalin E."/>
            <person name="Tice H."/>
            <person name="Bruce D."/>
            <person name="Goodwin L."/>
            <person name="Pitluck S."/>
            <person name="Sims D."/>
            <person name="Brettin T."/>
            <person name="Detter J.C."/>
            <person name="Han C."/>
            <person name="Kuske C.R."/>
            <person name="Schmutz J."/>
            <person name="Larimer F."/>
            <person name="Land M."/>
            <person name="Hauser L."/>
            <person name="Kyrpides N."/>
            <person name="Kim E."/>
            <person name="Zhao J.-S."/>
            <person name="Richardson P."/>
        </authorList>
    </citation>
    <scope>NUCLEOTIDE SEQUENCE [LARGE SCALE GENOMIC DNA]</scope>
    <source>
        <strain evidence="4">HAW-EB4</strain>
    </source>
</reference>
<proteinExistence type="inferred from homology"/>
<gene>
    <name evidence="4" type="ordered locus">Shal_2391</name>
</gene>
<dbReference type="Pfam" id="PF02230">
    <property type="entry name" value="Abhydrolase_2"/>
    <property type="match status" value="1"/>
</dbReference>
<dbReference type="PANTHER" id="PTHR10655">
    <property type="entry name" value="LYSOPHOSPHOLIPASE-RELATED"/>
    <property type="match status" value="1"/>
</dbReference>
<evidence type="ECO:0000313" key="5">
    <source>
        <dbReference type="Proteomes" id="UP000001317"/>
    </source>
</evidence>
<dbReference type="KEGG" id="shl:Shal_2391"/>
<dbReference type="OrthoDB" id="9801763at2"/>
<dbReference type="HOGENOM" id="CLU_049413_3_2_6"/>
<dbReference type="EC" id="3.1.1.1" evidence="4"/>
<dbReference type="RefSeq" id="WP_012277477.1">
    <property type="nucleotide sequence ID" value="NC_010334.1"/>
</dbReference>
<evidence type="ECO:0000259" key="3">
    <source>
        <dbReference type="Pfam" id="PF02230"/>
    </source>
</evidence>
<protein>
    <submittedName>
        <fullName evidence="4">Carboxylesterase</fullName>
        <ecNumber evidence="4">3.1.1.1</ecNumber>
    </submittedName>
</protein>
<dbReference type="MEROPS" id="S09.941"/>
<feature type="domain" description="Phospholipase/carboxylesterase/thioesterase" evidence="3">
    <location>
        <begin position="10"/>
        <end position="220"/>
    </location>
</feature>
<dbReference type="STRING" id="458817.Shal_2391"/>
<dbReference type="EMBL" id="CP000931">
    <property type="protein sequence ID" value="ABZ76949.1"/>
    <property type="molecule type" value="Genomic_DNA"/>
</dbReference>
<dbReference type="PANTHER" id="PTHR10655:SF17">
    <property type="entry name" value="LYSOPHOSPHOLIPASE-LIKE PROTEIN 1"/>
    <property type="match status" value="1"/>
</dbReference>
<dbReference type="SUPFAM" id="SSF53474">
    <property type="entry name" value="alpha/beta-Hydrolases"/>
    <property type="match status" value="1"/>
</dbReference>
<comment type="similarity">
    <text evidence="1">Belongs to the AB hydrolase superfamily. AB hydrolase 2 family.</text>
</comment>
<keyword evidence="2 4" id="KW-0378">Hydrolase</keyword>
<sequence length="226" mass="24696">MSDSKLERITIEPTQEAKACVIWLHGLGDSGAGFAPVVPALGLGSEHGIRFIFPHAPEQAVTINGGYIMRAWYDIKSMDLHERADKQGVEQSEQQIIALIEEQIALGIPTENIVLAGFSQGGVMSLHTGLRLPHKLAGIMALSCYLPSGDSLPKGLSNVNRDTSIIQHHGVEDDVVPVYAGEMAFKLLQGEGFNTQWKTYNMAHNVLPEQLQDISLWLQSVLPYGK</sequence>
<dbReference type="InterPro" id="IPR050565">
    <property type="entry name" value="LYPA1-2/EST-like"/>
</dbReference>
<dbReference type="InterPro" id="IPR029058">
    <property type="entry name" value="AB_hydrolase_fold"/>
</dbReference>
<name>B0TJF3_SHEHH</name>
<dbReference type="InterPro" id="IPR003140">
    <property type="entry name" value="PLipase/COase/thioEstase"/>
</dbReference>
<dbReference type="Proteomes" id="UP000001317">
    <property type="component" value="Chromosome"/>
</dbReference>
<dbReference type="eggNOG" id="COG0400">
    <property type="taxonomic scope" value="Bacteria"/>
</dbReference>
<dbReference type="GO" id="GO:0106435">
    <property type="term" value="F:carboxylesterase activity"/>
    <property type="evidence" value="ECO:0007669"/>
    <property type="project" value="UniProtKB-EC"/>
</dbReference>
<accession>B0TJF3</accession>